<proteinExistence type="predicted"/>
<organism evidence="1 2">
    <name type="scientific">Gossypium darwinii</name>
    <name type="common">Darwin's cotton</name>
    <name type="synonym">Gossypium barbadense var. darwinii</name>
    <dbReference type="NCBI Taxonomy" id="34276"/>
    <lineage>
        <taxon>Eukaryota</taxon>
        <taxon>Viridiplantae</taxon>
        <taxon>Streptophyta</taxon>
        <taxon>Embryophyta</taxon>
        <taxon>Tracheophyta</taxon>
        <taxon>Spermatophyta</taxon>
        <taxon>Magnoliopsida</taxon>
        <taxon>eudicotyledons</taxon>
        <taxon>Gunneridae</taxon>
        <taxon>Pentapetalae</taxon>
        <taxon>rosids</taxon>
        <taxon>malvids</taxon>
        <taxon>Malvales</taxon>
        <taxon>Malvaceae</taxon>
        <taxon>Malvoideae</taxon>
        <taxon>Gossypium</taxon>
    </lineage>
</organism>
<protein>
    <submittedName>
        <fullName evidence="1">Uncharacterized protein</fullName>
    </submittedName>
</protein>
<dbReference type="AlphaFoldDB" id="A0A5D2DAN2"/>
<dbReference type="Proteomes" id="UP000323506">
    <property type="component" value="Chromosome D03"/>
</dbReference>
<dbReference type="PANTHER" id="PTHR35358:SF10">
    <property type="entry name" value="PLANT PHOSPHOLIPASE-LIKE PROTEIN"/>
    <property type="match status" value="1"/>
</dbReference>
<evidence type="ECO:0000313" key="1">
    <source>
        <dbReference type="EMBL" id="TYG77575.1"/>
    </source>
</evidence>
<name>A0A5D2DAN2_GOSDA</name>
<dbReference type="Pfam" id="PF05278">
    <property type="entry name" value="PEARLI-4"/>
    <property type="match status" value="1"/>
</dbReference>
<evidence type="ECO:0000313" key="2">
    <source>
        <dbReference type="Proteomes" id="UP000323506"/>
    </source>
</evidence>
<dbReference type="InterPro" id="IPR007942">
    <property type="entry name" value="PLipase-like"/>
</dbReference>
<sequence length="484" mass="55652">MARKGKKKKRKTKNRLISSIKWLKMLKVHFPYFSLKEYMEGNGNEQPKCQRSSNYRGRKNDCWDEVVKMLCMILGDDSISNIRWWDDKKVKIQEAFMQLEDMKSKNELQESCWTEVVKLLRIILGDESISTATSRELKVMKVVEAIAQLEDPQFGLKMLKKMMTESINQNTKVKEAFQLIESVLNQSEILVPNQDYTDEINGLDQTAYMSKEEIQSLQEDLAQANAISDQKAQSMTEAKTFGKVSGLLSKVSESCCAKMHDILDPINSIQGHFVQIEDEQCTLHFHGSKMIDEGKLAEEVNFTLTYVGGRLETLKLKMQSDQKMIPPAHLNPESSNPMGALGDSFDIEEFQTDSPLESWLHNLISTTVIKGYEVYQRNADALNKIFQNHAHFADQFQLKDRVFQSNIMNALAEIYLKLESNLGKLELTEIDDILVKVKDMEVTGLELSWLRKTLENQAEIKRVEEGIQESYLKLAKLKKKQRLE</sequence>
<keyword evidence="2" id="KW-1185">Reference proteome</keyword>
<reference evidence="1 2" key="1">
    <citation type="submission" date="2019-06" db="EMBL/GenBank/DDBJ databases">
        <title>WGS assembly of Gossypium darwinii.</title>
        <authorList>
            <person name="Chen Z.J."/>
            <person name="Sreedasyam A."/>
            <person name="Ando A."/>
            <person name="Song Q."/>
            <person name="De L."/>
            <person name="Hulse-Kemp A."/>
            <person name="Ding M."/>
            <person name="Ye W."/>
            <person name="Kirkbride R."/>
            <person name="Jenkins J."/>
            <person name="Plott C."/>
            <person name="Lovell J."/>
            <person name="Lin Y.-M."/>
            <person name="Vaughn R."/>
            <person name="Liu B."/>
            <person name="Li W."/>
            <person name="Simpson S."/>
            <person name="Scheffler B."/>
            <person name="Saski C."/>
            <person name="Grover C."/>
            <person name="Hu G."/>
            <person name="Conover J."/>
            <person name="Carlson J."/>
            <person name="Shu S."/>
            <person name="Boston L."/>
            <person name="Williams M."/>
            <person name="Peterson D."/>
            <person name="Mcgee K."/>
            <person name="Jones D."/>
            <person name="Wendel J."/>
            <person name="Stelly D."/>
            <person name="Grimwood J."/>
            <person name="Schmutz J."/>
        </authorList>
    </citation>
    <scope>NUCLEOTIDE SEQUENCE [LARGE SCALE GENOMIC DNA]</scope>
    <source>
        <strain evidence="1">1808015.09</strain>
    </source>
</reference>
<gene>
    <name evidence="1" type="ORF">ES288_D03G205300v1</name>
</gene>
<dbReference type="EMBL" id="CM017703">
    <property type="protein sequence ID" value="TYG77575.1"/>
    <property type="molecule type" value="Genomic_DNA"/>
</dbReference>
<dbReference type="PANTHER" id="PTHR35358">
    <property type="entry name" value="OS06G0711100 PROTEIN"/>
    <property type="match status" value="1"/>
</dbReference>
<accession>A0A5D2DAN2</accession>